<organism evidence="4">
    <name type="scientific">hydrothermal vent metagenome</name>
    <dbReference type="NCBI Taxonomy" id="652676"/>
    <lineage>
        <taxon>unclassified sequences</taxon>
        <taxon>metagenomes</taxon>
        <taxon>ecological metagenomes</taxon>
    </lineage>
</organism>
<dbReference type="SUPFAM" id="SSF103473">
    <property type="entry name" value="MFS general substrate transporter"/>
    <property type="match status" value="1"/>
</dbReference>
<keyword evidence="3" id="KW-0812">Transmembrane</keyword>
<dbReference type="PANTHER" id="PTHR43702:SF3">
    <property type="entry name" value="PROTEIN TSGA"/>
    <property type="match status" value="1"/>
</dbReference>
<dbReference type="GO" id="GO:0005886">
    <property type="term" value="C:plasma membrane"/>
    <property type="evidence" value="ECO:0007669"/>
    <property type="project" value="UniProtKB-SubCell"/>
</dbReference>
<comment type="subcellular location">
    <subcellularLocation>
        <location evidence="1">Cell inner membrane</location>
        <topology evidence="1">Multi-pass membrane protein</topology>
    </subcellularLocation>
</comment>
<evidence type="ECO:0000256" key="1">
    <source>
        <dbReference type="ARBA" id="ARBA00004429"/>
    </source>
</evidence>
<dbReference type="AlphaFoldDB" id="A0A3B0QXQ7"/>
<evidence type="ECO:0000313" key="4">
    <source>
        <dbReference type="EMBL" id="VAV86244.1"/>
    </source>
</evidence>
<feature type="transmembrane region" description="Helical" evidence="3">
    <location>
        <begin position="6"/>
        <end position="27"/>
    </location>
</feature>
<dbReference type="EMBL" id="UOEB01000312">
    <property type="protein sequence ID" value="VAV86244.1"/>
    <property type="molecule type" value="Genomic_DNA"/>
</dbReference>
<reference evidence="4" key="1">
    <citation type="submission" date="2018-06" db="EMBL/GenBank/DDBJ databases">
        <authorList>
            <person name="Zhirakovskaya E."/>
        </authorList>
    </citation>
    <scope>NUCLEOTIDE SEQUENCE</scope>
</reference>
<dbReference type="PANTHER" id="PTHR43702">
    <property type="entry name" value="L-FUCOSE-PROTON SYMPORTER"/>
    <property type="match status" value="1"/>
</dbReference>
<keyword evidence="3" id="KW-1133">Transmembrane helix</keyword>
<keyword evidence="2" id="KW-1003">Cell membrane</keyword>
<proteinExistence type="predicted"/>
<dbReference type="InterPro" id="IPR050375">
    <property type="entry name" value="MFS_TsgA-like"/>
</dbReference>
<feature type="non-terminal residue" evidence="4">
    <location>
        <position position="1"/>
    </location>
</feature>
<evidence type="ECO:0000256" key="3">
    <source>
        <dbReference type="SAM" id="Phobius"/>
    </source>
</evidence>
<dbReference type="Gene3D" id="1.20.1250.20">
    <property type="entry name" value="MFS general substrate transporter like domains"/>
    <property type="match status" value="1"/>
</dbReference>
<dbReference type="InterPro" id="IPR036259">
    <property type="entry name" value="MFS_trans_sf"/>
</dbReference>
<feature type="transmembrane region" description="Helical" evidence="3">
    <location>
        <begin position="39"/>
        <end position="58"/>
    </location>
</feature>
<feature type="transmembrane region" description="Helical" evidence="3">
    <location>
        <begin position="64"/>
        <end position="83"/>
    </location>
</feature>
<protein>
    <submittedName>
        <fullName evidence="4">Homolog of fucose/glucose/galactose permeases</fullName>
    </submittedName>
</protein>
<accession>A0A3B0QXQ7</accession>
<name>A0A3B0QXQ7_9ZZZZ</name>
<gene>
    <name evidence="4" type="ORF">MNBD_BACTEROID02-508</name>
</gene>
<evidence type="ECO:0000256" key="2">
    <source>
        <dbReference type="ARBA" id="ARBA00022475"/>
    </source>
</evidence>
<sequence>GLVSMWSILAVGLFNSIMFPTIFTLSIDGLGDLKPKGSGLLCTAIVGGALIPPLYGYLTDMIGFKVALFFIILCYTYILYFGYRNSKKIVIK</sequence>
<keyword evidence="3" id="KW-0472">Membrane</keyword>